<dbReference type="InterPro" id="IPR034161">
    <property type="entry name" value="Pepsin-like_plant"/>
</dbReference>
<dbReference type="PROSITE" id="PS51767">
    <property type="entry name" value="PEPTIDASE_A1"/>
    <property type="match status" value="1"/>
</dbReference>
<evidence type="ECO:0000256" key="3">
    <source>
        <dbReference type="ARBA" id="ARBA00022750"/>
    </source>
</evidence>
<dbReference type="SUPFAM" id="SSF50630">
    <property type="entry name" value="Acid proteases"/>
    <property type="match status" value="1"/>
</dbReference>
<dbReference type="InParanoid" id="A0A200QX48"/>
<keyword evidence="6" id="KW-0732">Signal</keyword>
<evidence type="ECO:0000256" key="5">
    <source>
        <dbReference type="ARBA" id="ARBA00023180"/>
    </source>
</evidence>
<evidence type="ECO:0000313" key="8">
    <source>
        <dbReference type="EMBL" id="OVA15057.1"/>
    </source>
</evidence>
<dbReference type="CDD" id="cd05476">
    <property type="entry name" value="pepsin_A_like_plant"/>
    <property type="match status" value="1"/>
</dbReference>
<dbReference type="InterPro" id="IPR021109">
    <property type="entry name" value="Peptidase_aspartic_dom_sf"/>
</dbReference>
<proteinExistence type="inferred from homology"/>
<protein>
    <submittedName>
        <fullName evidence="8">Peptidase A1</fullName>
    </submittedName>
</protein>
<keyword evidence="3" id="KW-0064">Aspartyl protease</keyword>
<dbReference type="FunFam" id="2.40.70.10:FF:000033">
    <property type="entry name" value="Aspartyl protease family protein"/>
    <property type="match status" value="1"/>
</dbReference>
<dbReference type="InterPro" id="IPR032799">
    <property type="entry name" value="TAXi_C"/>
</dbReference>
<dbReference type="STRING" id="56857.A0A200QX48"/>
<dbReference type="GO" id="GO:0004190">
    <property type="term" value="F:aspartic-type endopeptidase activity"/>
    <property type="evidence" value="ECO:0007669"/>
    <property type="project" value="UniProtKB-KW"/>
</dbReference>
<dbReference type="OMA" id="PCHEFES"/>
<dbReference type="InterPro" id="IPR032861">
    <property type="entry name" value="TAXi_N"/>
</dbReference>
<keyword evidence="9" id="KW-1185">Reference proteome</keyword>
<feature type="domain" description="Peptidase A1" evidence="7">
    <location>
        <begin position="104"/>
        <end position="439"/>
    </location>
</feature>
<sequence length="446" mass="49147">MTSTRTIPNSLTLQFLIFLSILISCVESSNQSTSTTAMDNGDFRLRLIDSDSPLSPFYDPNRTIYDRSTALIHRSITRLHHLQSSIKSPDYLIAAPLTSEDLDYIVNFWAGTPPSEITAILDTGSKITWFQCLPCEKCFNQTKPIFDPSKSSSYRDLTCISGPCQQLSSTSCESGLCKYGATYGDGSFSDGSLAIETFTFNTADRRSTSLLGVVFGCGHKNGGRLYKNDLAGIVSMGQGPLSLINQLNQRRFSYCLVPRGATMVSHLQIGITPLLAGKTTPFFQVEGSEHLYYLSLDDISLGSEPLHIPLKAFKPSKYQGLIIDTGTSIDILDSSGFDLVIRAVQRVMKLKEVTDPHQELELCYEGTMGDLVGFPSLTYHFVNGADLVVGSKNLFQQVADRVVCLSMLRNDDSISIIGSKSQENYIVGYDFHTKLISFGPYDCSQF</sequence>
<evidence type="ECO:0000256" key="2">
    <source>
        <dbReference type="ARBA" id="ARBA00022670"/>
    </source>
</evidence>
<reference evidence="8 9" key="1">
    <citation type="journal article" date="2017" name="Mol. Plant">
        <title>The Genome of Medicinal Plant Macleaya cordata Provides New Insights into Benzylisoquinoline Alkaloids Metabolism.</title>
        <authorList>
            <person name="Liu X."/>
            <person name="Liu Y."/>
            <person name="Huang P."/>
            <person name="Ma Y."/>
            <person name="Qing Z."/>
            <person name="Tang Q."/>
            <person name="Cao H."/>
            <person name="Cheng P."/>
            <person name="Zheng Y."/>
            <person name="Yuan Z."/>
            <person name="Zhou Y."/>
            <person name="Liu J."/>
            <person name="Tang Z."/>
            <person name="Zhuo Y."/>
            <person name="Zhang Y."/>
            <person name="Yu L."/>
            <person name="Huang J."/>
            <person name="Yang P."/>
            <person name="Peng Q."/>
            <person name="Zhang J."/>
            <person name="Jiang W."/>
            <person name="Zhang Z."/>
            <person name="Lin K."/>
            <person name="Ro D.K."/>
            <person name="Chen X."/>
            <person name="Xiong X."/>
            <person name="Shang Y."/>
            <person name="Huang S."/>
            <person name="Zeng J."/>
        </authorList>
    </citation>
    <scope>NUCLEOTIDE SEQUENCE [LARGE SCALE GENOMIC DNA]</scope>
    <source>
        <strain evidence="9">cv. BLH2017</strain>
        <tissue evidence="8">Root</tissue>
    </source>
</reference>
<dbReference type="PANTHER" id="PTHR47967">
    <property type="entry name" value="OS07G0603500 PROTEIN-RELATED"/>
    <property type="match status" value="1"/>
</dbReference>
<evidence type="ECO:0000259" key="7">
    <source>
        <dbReference type="PROSITE" id="PS51767"/>
    </source>
</evidence>
<feature type="chain" id="PRO_5012871552" evidence="6">
    <location>
        <begin position="29"/>
        <end position="446"/>
    </location>
</feature>
<evidence type="ECO:0000313" key="9">
    <source>
        <dbReference type="Proteomes" id="UP000195402"/>
    </source>
</evidence>
<dbReference type="PROSITE" id="PS51257">
    <property type="entry name" value="PROKAR_LIPOPROTEIN"/>
    <property type="match status" value="1"/>
</dbReference>
<accession>A0A200QX48</accession>
<name>A0A200QX48_MACCD</name>
<dbReference type="FunFam" id="2.40.70.10:FF:000031">
    <property type="entry name" value="Aspartyl protease AED1"/>
    <property type="match status" value="1"/>
</dbReference>
<keyword evidence="2" id="KW-0645">Protease</keyword>
<dbReference type="InterPro" id="IPR051708">
    <property type="entry name" value="Plant_Aspart_Prot_A1"/>
</dbReference>
<keyword evidence="5" id="KW-0325">Glycoprotein</keyword>
<comment type="similarity">
    <text evidence="1">Belongs to the peptidase A1 family.</text>
</comment>
<gene>
    <name evidence="8" type="ORF">BVC80_949g74</name>
</gene>
<dbReference type="InterPro" id="IPR033121">
    <property type="entry name" value="PEPTIDASE_A1"/>
</dbReference>
<dbReference type="AlphaFoldDB" id="A0A200QX48"/>
<dbReference type="Pfam" id="PF14541">
    <property type="entry name" value="TAXi_C"/>
    <property type="match status" value="1"/>
</dbReference>
<comment type="caution">
    <text evidence="8">The sequence shown here is derived from an EMBL/GenBank/DDBJ whole genome shotgun (WGS) entry which is preliminary data.</text>
</comment>
<dbReference type="PANTHER" id="PTHR47967:SF14">
    <property type="entry name" value="EUKARYOTIC ASPARTYL PROTEASE FAMILY PROTEIN"/>
    <property type="match status" value="1"/>
</dbReference>
<keyword evidence="4" id="KW-0378">Hydrolase</keyword>
<dbReference type="Gene3D" id="2.40.70.10">
    <property type="entry name" value="Acid Proteases"/>
    <property type="match status" value="2"/>
</dbReference>
<dbReference type="OrthoDB" id="2747330at2759"/>
<dbReference type="GO" id="GO:0005576">
    <property type="term" value="C:extracellular region"/>
    <property type="evidence" value="ECO:0007669"/>
    <property type="project" value="TreeGrafter"/>
</dbReference>
<evidence type="ECO:0000256" key="1">
    <source>
        <dbReference type="ARBA" id="ARBA00007447"/>
    </source>
</evidence>
<evidence type="ECO:0000256" key="4">
    <source>
        <dbReference type="ARBA" id="ARBA00022801"/>
    </source>
</evidence>
<organism evidence="8 9">
    <name type="scientific">Macleaya cordata</name>
    <name type="common">Five-seeded plume-poppy</name>
    <name type="synonym">Bocconia cordata</name>
    <dbReference type="NCBI Taxonomy" id="56857"/>
    <lineage>
        <taxon>Eukaryota</taxon>
        <taxon>Viridiplantae</taxon>
        <taxon>Streptophyta</taxon>
        <taxon>Embryophyta</taxon>
        <taxon>Tracheophyta</taxon>
        <taxon>Spermatophyta</taxon>
        <taxon>Magnoliopsida</taxon>
        <taxon>Ranunculales</taxon>
        <taxon>Papaveraceae</taxon>
        <taxon>Papaveroideae</taxon>
        <taxon>Macleaya</taxon>
    </lineage>
</organism>
<feature type="signal peptide" evidence="6">
    <location>
        <begin position="1"/>
        <end position="28"/>
    </location>
</feature>
<dbReference type="Proteomes" id="UP000195402">
    <property type="component" value="Unassembled WGS sequence"/>
</dbReference>
<dbReference type="EMBL" id="MVGT01000924">
    <property type="protein sequence ID" value="OVA15057.1"/>
    <property type="molecule type" value="Genomic_DNA"/>
</dbReference>
<dbReference type="GO" id="GO:0006508">
    <property type="term" value="P:proteolysis"/>
    <property type="evidence" value="ECO:0007669"/>
    <property type="project" value="UniProtKB-KW"/>
</dbReference>
<evidence type="ECO:0000256" key="6">
    <source>
        <dbReference type="SAM" id="SignalP"/>
    </source>
</evidence>
<dbReference type="Pfam" id="PF14543">
    <property type="entry name" value="TAXi_N"/>
    <property type="match status" value="1"/>
</dbReference>